<feature type="transmembrane region" description="Helical" evidence="6">
    <location>
        <begin position="207"/>
        <end position="224"/>
    </location>
</feature>
<feature type="transmembrane region" description="Helical" evidence="6">
    <location>
        <begin position="112"/>
        <end position="129"/>
    </location>
</feature>
<sequence length="295" mass="31207">MKPETDLVQPVIKSAKPLALSIRAALATDLARQCAVTASLLLCLLAGMHGAGLLGGTAIKDAASGAFAPDFTLLALESRAFGIWGVIYLGLLGYTIFQWWPADRASQRQRTIGWAVAASMLLNAAWIVAAQAGNVGLTLVLILMLAAALVWVIDGLSRYPSPYRVDALLVDGPLGLYAGWVLLAAALNAGSWLTVRGIDWLGWGGELWAVIAVAVVSLAGAVMAMTGRGRISTVLALTWGLGWLTYDRFLGEPQSAPVAMAAGFGLFFVLVCGISRHFQVGHAERRALRRGEPLD</sequence>
<feature type="transmembrane region" description="Helical" evidence="6">
    <location>
        <begin position="174"/>
        <end position="195"/>
    </location>
</feature>
<comment type="subcellular location">
    <subcellularLocation>
        <location evidence="1">Membrane</location>
        <topology evidence="1">Multi-pass membrane protein</topology>
    </subcellularLocation>
</comment>
<dbReference type="Gene3D" id="1.20.1260.100">
    <property type="entry name" value="TspO/MBR protein"/>
    <property type="match status" value="1"/>
</dbReference>
<evidence type="ECO:0000313" key="7">
    <source>
        <dbReference type="EMBL" id="UNK45490.1"/>
    </source>
</evidence>
<reference evidence="7 8" key="1">
    <citation type="submission" date="2022-03" db="EMBL/GenBank/DDBJ databases">
        <title>Isotopic signatures of nitrous oxide derived from detoxification processes.</title>
        <authorList>
            <person name="Behrendt U."/>
            <person name="Buchen C."/>
            <person name="Well R."/>
            <person name="Ulrich A."/>
            <person name="Rohe L."/>
            <person name="Kolb S."/>
            <person name="Schloter M."/>
            <person name="Horn M.A."/>
            <person name="Augustin J."/>
        </authorList>
    </citation>
    <scope>NUCLEOTIDE SEQUENCE [LARGE SCALE GENOMIC DNA]</scope>
    <source>
        <strain evidence="7 8">S4-C24</strain>
    </source>
</reference>
<feature type="transmembrane region" description="Helical" evidence="6">
    <location>
        <begin position="135"/>
        <end position="153"/>
    </location>
</feature>
<keyword evidence="5 6" id="KW-0472">Membrane</keyword>
<evidence type="ECO:0000313" key="8">
    <source>
        <dbReference type="Proteomes" id="UP000829069"/>
    </source>
</evidence>
<evidence type="ECO:0000256" key="4">
    <source>
        <dbReference type="ARBA" id="ARBA00022989"/>
    </source>
</evidence>
<comment type="similarity">
    <text evidence="2">Belongs to the TspO/BZRP family.</text>
</comment>
<dbReference type="RefSeq" id="WP_241913700.1">
    <property type="nucleotide sequence ID" value="NZ_CP093326.1"/>
</dbReference>
<gene>
    <name evidence="7" type="ORF">MNQ99_16470</name>
</gene>
<dbReference type="Pfam" id="PF03073">
    <property type="entry name" value="TspO_MBR"/>
    <property type="match status" value="1"/>
</dbReference>
<feature type="transmembrane region" description="Helical" evidence="6">
    <location>
        <begin position="81"/>
        <end position="100"/>
    </location>
</feature>
<dbReference type="Proteomes" id="UP000829069">
    <property type="component" value="Chromosome"/>
</dbReference>
<accession>A0ABY3W5I8</accession>
<feature type="transmembrane region" description="Helical" evidence="6">
    <location>
        <begin position="258"/>
        <end position="278"/>
    </location>
</feature>
<keyword evidence="4 6" id="KW-1133">Transmembrane helix</keyword>
<evidence type="ECO:0000256" key="6">
    <source>
        <dbReference type="SAM" id="Phobius"/>
    </source>
</evidence>
<evidence type="ECO:0000256" key="2">
    <source>
        <dbReference type="ARBA" id="ARBA00007524"/>
    </source>
</evidence>
<dbReference type="InterPro" id="IPR004307">
    <property type="entry name" value="TspO_MBR"/>
</dbReference>
<name>A0ABY3W5I8_9MICC</name>
<keyword evidence="3 6" id="KW-0812">Transmembrane</keyword>
<organism evidence="7 8">
    <name type="scientific">Arthrobacter sulfonylureivorans</name>
    <dbReference type="NCBI Taxonomy" id="2486855"/>
    <lineage>
        <taxon>Bacteria</taxon>
        <taxon>Bacillati</taxon>
        <taxon>Actinomycetota</taxon>
        <taxon>Actinomycetes</taxon>
        <taxon>Micrococcales</taxon>
        <taxon>Micrococcaceae</taxon>
        <taxon>Arthrobacter</taxon>
    </lineage>
</organism>
<dbReference type="InterPro" id="IPR038330">
    <property type="entry name" value="TspO/MBR-related_sf"/>
</dbReference>
<keyword evidence="8" id="KW-1185">Reference proteome</keyword>
<evidence type="ECO:0000256" key="3">
    <source>
        <dbReference type="ARBA" id="ARBA00022692"/>
    </source>
</evidence>
<proteinExistence type="inferred from homology"/>
<evidence type="ECO:0000256" key="1">
    <source>
        <dbReference type="ARBA" id="ARBA00004141"/>
    </source>
</evidence>
<protein>
    <submittedName>
        <fullName evidence="7">Tryptophan-rich sensory protein</fullName>
    </submittedName>
</protein>
<feature type="transmembrane region" description="Helical" evidence="6">
    <location>
        <begin position="231"/>
        <end position="246"/>
    </location>
</feature>
<dbReference type="EMBL" id="CP093326">
    <property type="protein sequence ID" value="UNK45490.1"/>
    <property type="molecule type" value="Genomic_DNA"/>
</dbReference>
<evidence type="ECO:0000256" key="5">
    <source>
        <dbReference type="ARBA" id="ARBA00023136"/>
    </source>
</evidence>